<feature type="modified residue" description="4-aspartylphosphate" evidence="10">
    <location>
        <position position="55"/>
    </location>
</feature>
<evidence type="ECO:0000256" key="6">
    <source>
        <dbReference type="ARBA" id="ARBA00023015"/>
    </source>
</evidence>
<dbReference type="PROSITE" id="PS50110">
    <property type="entry name" value="RESPONSE_REGULATORY"/>
    <property type="match status" value="1"/>
</dbReference>
<dbReference type="Pfam" id="PF00072">
    <property type="entry name" value="Response_reg"/>
    <property type="match status" value="1"/>
</dbReference>
<proteinExistence type="predicted"/>
<dbReference type="EMBL" id="DVIQ01000024">
    <property type="protein sequence ID" value="HIS30891.1"/>
    <property type="molecule type" value="Genomic_DNA"/>
</dbReference>
<feature type="domain" description="Response regulatory" evidence="13">
    <location>
        <begin position="3"/>
        <end position="120"/>
    </location>
</feature>
<keyword evidence="8" id="KW-0804">Transcription</keyword>
<keyword evidence="7" id="KW-0238">DNA-binding</keyword>
<evidence type="ECO:0000259" key="12">
    <source>
        <dbReference type="PROSITE" id="PS01124"/>
    </source>
</evidence>
<dbReference type="InterPro" id="IPR011006">
    <property type="entry name" value="CheY-like_superfamily"/>
</dbReference>
<evidence type="ECO:0000256" key="7">
    <source>
        <dbReference type="ARBA" id="ARBA00023125"/>
    </source>
</evidence>
<accession>A0A9D1ESF2</accession>
<dbReference type="GO" id="GO:0005737">
    <property type="term" value="C:cytoplasm"/>
    <property type="evidence" value="ECO:0007669"/>
    <property type="project" value="UniProtKB-SubCell"/>
</dbReference>
<comment type="function">
    <text evidence="9">May play the central regulatory role in sporulation. It may be an element of the effector pathway responsible for the activation of sporulation genes in response to nutritional stress. Spo0A may act in concert with spo0H (a sigma factor) to control the expression of some genes that are critical to the sporulation process.</text>
</comment>
<dbReference type="Pfam" id="PF12833">
    <property type="entry name" value="HTH_18"/>
    <property type="match status" value="1"/>
</dbReference>
<dbReference type="SUPFAM" id="SSF46689">
    <property type="entry name" value="Homeodomain-like"/>
    <property type="match status" value="2"/>
</dbReference>
<dbReference type="PANTHER" id="PTHR42713">
    <property type="entry name" value="HISTIDINE KINASE-RELATED"/>
    <property type="match status" value="1"/>
</dbReference>
<dbReference type="SMART" id="SM00448">
    <property type="entry name" value="REC"/>
    <property type="match status" value="1"/>
</dbReference>
<evidence type="ECO:0000256" key="8">
    <source>
        <dbReference type="ARBA" id="ARBA00023163"/>
    </source>
</evidence>
<keyword evidence="4 10" id="KW-0597">Phosphoprotein</keyword>
<dbReference type="SUPFAM" id="SSF52172">
    <property type="entry name" value="CheY-like"/>
    <property type="match status" value="1"/>
</dbReference>
<keyword evidence="6" id="KW-0805">Transcription regulation</keyword>
<dbReference type="PROSITE" id="PS00041">
    <property type="entry name" value="HTH_ARAC_FAMILY_1"/>
    <property type="match status" value="1"/>
</dbReference>
<dbReference type="AlphaFoldDB" id="A0A9D1ESF2"/>
<evidence type="ECO:0000256" key="11">
    <source>
        <dbReference type="SAM" id="Coils"/>
    </source>
</evidence>
<evidence type="ECO:0000256" key="4">
    <source>
        <dbReference type="ARBA" id="ARBA00022553"/>
    </source>
</evidence>
<dbReference type="GO" id="GO:0003700">
    <property type="term" value="F:DNA-binding transcription factor activity"/>
    <property type="evidence" value="ECO:0007669"/>
    <property type="project" value="InterPro"/>
</dbReference>
<evidence type="ECO:0000256" key="10">
    <source>
        <dbReference type="PROSITE-ProRule" id="PRU00169"/>
    </source>
</evidence>
<reference evidence="14" key="2">
    <citation type="journal article" date="2021" name="PeerJ">
        <title>Extensive microbial diversity within the chicken gut microbiome revealed by metagenomics and culture.</title>
        <authorList>
            <person name="Gilroy R."/>
            <person name="Ravi A."/>
            <person name="Getino M."/>
            <person name="Pursley I."/>
            <person name="Horton D.L."/>
            <person name="Alikhan N.F."/>
            <person name="Baker D."/>
            <person name="Gharbi K."/>
            <person name="Hall N."/>
            <person name="Watson M."/>
            <person name="Adriaenssens E.M."/>
            <person name="Foster-Nyarko E."/>
            <person name="Jarju S."/>
            <person name="Secka A."/>
            <person name="Antonio M."/>
            <person name="Oren A."/>
            <person name="Chaudhuri R.R."/>
            <person name="La Ragione R."/>
            <person name="Hildebrand F."/>
            <person name="Pallen M.J."/>
        </authorList>
    </citation>
    <scope>NUCLEOTIDE SEQUENCE</scope>
    <source>
        <strain evidence="14">CHK190-19873</strain>
    </source>
</reference>
<dbReference type="InterPro" id="IPR051552">
    <property type="entry name" value="HptR"/>
</dbReference>
<gene>
    <name evidence="14" type="ORF">IAB44_04970</name>
</gene>
<sequence length="354" mass="40458">MKSLVIIDDEALLVRGISTMLEKEGLDYQVTGAAGDGLTGLSLIREKKPDVAFVDIRMPGMDGLELIEKAKKEFPELVFVIISGYKKFEYARKGLELGVCAYLDKPVTRGKLRSALKAAEEAMGKNTGAKGIYPKENLGQRLAAVQQEIIELVGQKKAGDGMERVNEYLSLLEAEETELAEIRNRCFQFLCTVLGIFYEQWKNYEKELAFPSYQNVVNLQTKEEVEEYTRTLFARIFDKISARSLGSSHRIILQILDYINENYRRDIGLSELADMVKMTPGYLSILFKDEVGVTYVKYLTNVRMDHARELLREGYKVSQVSEMVGYSNYRYFCDVFKREVGKTPTEYRGNIRKR</sequence>
<feature type="domain" description="HTH araC/xylS-type" evidence="12">
    <location>
        <begin position="253"/>
        <end position="350"/>
    </location>
</feature>
<feature type="coiled-coil region" evidence="11">
    <location>
        <begin position="135"/>
        <end position="185"/>
    </location>
</feature>
<evidence type="ECO:0000313" key="14">
    <source>
        <dbReference type="EMBL" id="HIS30891.1"/>
    </source>
</evidence>
<reference evidence="14" key="1">
    <citation type="submission" date="2020-10" db="EMBL/GenBank/DDBJ databases">
        <authorList>
            <person name="Gilroy R."/>
        </authorList>
    </citation>
    <scope>NUCLEOTIDE SEQUENCE</scope>
    <source>
        <strain evidence="14">CHK190-19873</strain>
    </source>
</reference>
<keyword evidence="3" id="KW-0963">Cytoplasm</keyword>
<name>A0A9D1ESF2_9FIRM</name>
<evidence type="ECO:0000313" key="15">
    <source>
        <dbReference type="Proteomes" id="UP000823935"/>
    </source>
</evidence>
<comment type="subcellular location">
    <subcellularLocation>
        <location evidence="1">Cytoplasm</location>
    </subcellularLocation>
</comment>
<evidence type="ECO:0000256" key="3">
    <source>
        <dbReference type="ARBA" id="ARBA00022490"/>
    </source>
</evidence>
<evidence type="ECO:0000259" key="13">
    <source>
        <dbReference type="PROSITE" id="PS50110"/>
    </source>
</evidence>
<dbReference type="Proteomes" id="UP000823935">
    <property type="component" value="Unassembled WGS sequence"/>
</dbReference>
<dbReference type="Gene3D" id="1.10.10.60">
    <property type="entry name" value="Homeodomain-like"/>
    <property type="match status" value="2"/>
</dbReference>
<keyword evidence="11" id="KW-0175">Coiled coil</keyword>
<evidence type="ECO:0000256" key="1">
    <source>
        <dbReference type="ARBA" id="ARBA00004496"/>
    </source>
</evidence>
<dbReference type="PRINTS" id="PR00032">
    <property type="entry name" value="HTHARAC"/>
</dbReference>
<evidence type="ECO:0000256" key="9">
    <source>
        <dbReference type="ARBA" id="ARBA00024867"/>
    </source>
</evidence>
<organism evidence="14 15">
    <name type="scientific">Candidatus Limivivens intestinipullorum</name>
    <dbReference type="NCBI Taxonomy" id="2840858"/>
    <lineage>
        <taxon>Bacteria</taxon>
        <taxon>Bacillati</taxon>
        <taxon>Bacillota</taxon>
        <taxon>Clostridia</taxon>
        <taxon>Lachnospirales</taxon>
        <taxon>Lachnospiraceae</taxon>
        <taxon>Lachnospiraceae incertae sedis</taxon>
        <taxon>Candidatus Limivivens</taxon>
    </lineage>
</organism>
<dbReference type="InterPro" id="IPR020449">
    <property type="entry name" value="Tscrpt_reg_AraC-type_HTH"/>
</dbReference>
<dbReference type="InterPro" id="IPR001789">
    <property type="entry name" value="Sig_transdc_resp-reg_receiver"/>
</dbReference>
<dbReference type="Gene3D" id="3.40.50.2300">
    <property type="match status" value="1"/>
</dbReference>
<dbReference type="CDD" id="cd17536">
    <property type="entry name" value="REC_YesN-like"/>
    <property type="match status" value="1"/>
</dbReference>
<protein>
    <recommendedName>
        <fullName evidence="2">Stage 0 sporulation protein A homolog</fullName>
    </recommendedName>
</protein>
<dbReference type="PANTHER" id="PTHR42713:SF3">
    <property type="entry name" value="TRANSCRIPTIONAL REGULATORY PROTEIN HPTR"/>
    <property type="match status" value="1"/>
</dbReference>
<dbReference type="SMART" id="SM00342">
    <property type="entry name" value="HTH_ARAC"/>
    <property type="match status" value="1"/>
</dbReference>
<dbReference type="InterPro" id="IPR009057">
    <property type="entry name" value="Homeodomain-like_sf"/>
</dbReference>
<comment type="caution">
    <text evidence="14">The sequence shown here is derived from an EMBL/GenBank/DDBJ whole genome shotgun (WGS) entry which is preliminary data.</text>
</comment>
<evidence type="ECO:0000256" key="2">
    <source>
        <dbReference type="ARBA" id="ARBA00018672"/>
    </source>
</evidence>
<dbReference type="PROSITE" id="PS01124">
    <property type="entry name" value="HTH_ARAC_FAMILY_2"/>
    <property type="match status" value="1"/>
</dbReference>
<dbReference type="InterPro" id="IPR018062">
    <property type="entry name" value="HTH_AraC-typ_CS"/>
</dbReference>
<dbReference type="GO" id="GO:0000160">
    <property type="term" value="P:phosphorelay signal transduction system"/>
    <property type="evidence" value="ECO:0007669"/>
    <property type="project" value="UniProtKB-KW"/>
</dbReference>
<evidence type="ECO:0000256" key="5">
    <source>
        <dbReference type="ARBA" id="ARBA00023012"/>
    </source>
</evidence>
<keyword evidence="5" id="KW-0902">Two-component regulatory system</keyword>
<dbReference type="GO" id="GO:0043565">
    <property type="term" value="F:sequence-specific DNA binding"/>
    <property type="evidence" value="ECO:0007669"/>
    <property type="project" value="InterPro"/>
</dbReference>
<dbReference type="InterPro" id="IPR018060">
    <property type="entry name" value="HTH_AraC"/>
</dbReference>